<name>A0EYV6_9ABAC</name>
<evidence type="ECO:0000313" key="4">
    <source>
        <dbReference type="Proteomes" id="UP000214344"/>
    </source>
</evidence>
<dbReference type="SUPFAM" id="SSF57625">
    <property type="entry name" value="Invertebrate chitin-binding proteins"/>
    <property type="match status" value="1"/>
</dbReference>
<dbReference type="KEGG" id="vg:5176481"/>
<dbReference type="InterPro" id="IPR002557">
    <property type="entry name" value="Chitin-bd_dom"/>
</dbReference>
<dbReference type="PROSITE" id="PS50940">
    <property type="entry name" value="CHIT_BIND_II"/>
    <property type="match status" value="1"/>
</dbReference>
<dbReference type="GO" id="GO:0005576">
    <property type="term" value="C:extracellular region"/>
    <property type="evidence" value="ECO:0007669"/>
    <property type="project" value="InterPro"/>
</dbReference>
<dbReference type="CAZy" id="CBM14">
    <property type="family name" value="Carbohydrate-Binding Module Family 14"/>
</dbReference>
<reference evidence="2 4" key="3">
    <citation type="journal article" date="2007" name="Virology">
        <title>Genome sequence and organization of a nucleopolyhedrovirus that infects the tea looper caterpillar, Ectropis obliqua.</title>
        <authorList>
            <person name="Ma X.C."/>
            <person name="Shang J.Y."/>
            <person name="Yang Z.N."/>
            <person name="Bao Y.Y."/>
            <person name="Xiao Q."/>
            <person name="Zhang C.X."/>
        </authorList>
    </citation>
    <scope>NUCLEOTIDE SEQUENCE [LARGE SCALE GENOMIC DNA]</scope>
    <source>
        <strain evidence="2 4">A1</strain>
    </source>
</reference>
<evidence type="ECO:0000313" key="3">
    <source>
        <dbReference type="EMBL" id="QWV59678.1"/>
    </source>
</evidence>
<protein>
    <submittedName>
        <fullName evidence="2">ChtB2</fullName>
    </submittedName>
</protein>
<dbReference type="Gene3D" id="2.170.140.10">
    <property type="entry name" value="Chitin binding domain"/>
    <property type="match status" value="1"/>
</dbReference>
<dbReference type="EMBL" id="DQ837165">
    <property type="protein sequence ID" value="ABI35736.1"/>
    <property type="molecule type" value="Genomic_DNA"/>
</dbReference>
<dbReference type="InterPro" id="IPR036508">
    <property type="entry name" value="Chitin-bd_dom_sf"/>
</dbReference>
<dbReference type="GO" id="GO:0008061">
    <property type="term" value="F:chitin binding"/>
    <property type="evidence" value="ECO:0007669"/>
    <property type="project" value="InterPro"/>
</dbReference>
<reference evidence="3" key="4">
    <citation type="submission" date="2021-06" db="EMBL/GenBank/DDBJ databases">
        <authorList>
            <person name="Xiao Q."/>
            <person name="Zhang X.X."/>
            <person name="Tang M.J."/>
        </authorList>
    </citation>
    <scope>NUCLEOTIDE SEQUENCE</scope>
    <source>
        <strain evidence="3">QF4</strain>
    </source>
</reference>
<evidence type="ECO:0000259" key="1">
    <source>
        <dbReference type="PROSITE" id="PS50940"/>
    </source>
</evidence>
<proteinExistence type="predicted"/>
<dbReference type="RefSeq" id="YP_874246.1">
    <property type="nucleotide sequence ID" value="NC_008586.1"/>
</dbReference>
<reference evidence="2 4" key="1">
    <citation type="journal article" date="2006" name="J. Microbiol.">
        <title>Morphological, phylogenetic and biological characteristics of Ectropis obliqua single-nucleocapsid nucleopolyhedrovirus.</title>
        <authorList>
            <person name="Ma X.C."/>
            <person name="Xu H.J."/>
            <person name="Tang M.J."/>
            <person name="Xiao Q."/>
            <person name="Hong J."/>
            <person name="Zhang C.X."/>
        </authorList>
    </citation>
    <scope>NUCLEOTIDE SEQUENCE [LARGE SCALE GENOMIC DNA]</scope>
    <source>
        <strain evidence="2 4">A1</strain>
    </source>
</reference>
<dbReference type="SMART" id="SM00494">
    <property type="entry name" value="ChtBD2"/>
    <property type="match status" value="1"/>
</dbReference>
<gene>
    <name evidence="3" type="ORF">QF4000092</name>
</gene>
<feature type="domain" description="Chitin-binding type-2" evidence="1">
    <location>
        <begin position="31"/>
        <end position="87"/>
    </location>
</feature>
<keyword evidence="4" id="KW-1185">Reference proteome</keyword>
<dbReference type="Proteomes" id="UP000214344">
    <property type="component" value="Segment"/>
</dbReference>
<accession>A0EYV6</accession>
<dbReference type="Pfam" id="PF01607">
    <property type="entry name" value="CBM_14"/>
    <property type="match status" value="1"/>
</dbReference>
<organism evidence="2 4">
    <name type="scientific">Ectropis obliqua nucleopolyhedrovirus</name>
    <dbReference type="NCBI Taxonomy" id="59376"/>
    <lineage>
        <taxon>Viruses</taxon>
        <taxon>Viruses incertae sedis</taxon>
        <taxon>Naldaviricetes</taxon>
        <taxon>Lefavirales</taxon>
        <taxon>Baculoviridae</taxon>
        <taxon>Alphabaculovirus</taxon>
        <taxon>Alphabaculovirus ecobliquae</taxon>
    </lineage>
</organism>
<dbReference type="OrthoDB" id="29293at10239"/>
<sequence>MRLYLFLFFIFAIILMYLYVKHSKTERPIHTQNCEPNFVGQIANPLNCAQYFLCFNGFEIEQTCPDNHSYNVEQQQCVMHSLNDCTGRPYIKF</sequence>
<dbReference type="EMBL" id="MZ394738">
    <property type="protein sequence ID" value="QWV59678.1"/>
    <property type="molecule type" value="Genomic_DNA"/>
</dbReference>
<reference evidence="2" key="2">
    <citation type="submission" date="2006-07" db="EMBL/GenBank/DDBJ databases">
        <authorList>
            <person name="Zhang C.-X."/>
            <person name="Yang Z.-N."/>
            <person name="Ma X.-C."/>
            <person name="Xiao Q."/>
        </authorList>
    </citation>
    <scope>NUCLEOTIDE SEQUENCE</scope>
    <source>
        <strain evidence="2">A1</strain>
    </source>
</reference>
<evidence type="ECO:0000313" key="2">
    <source>
        <dbReference type="EMBL" id="ABI35736.1"/>
    </source>
</evidence>